<proteinExistence type="predicted"/>
<sequence length="78" mass="8420">MSELVDPQEIRRKIAALFGGRAIELAGKENPRSGVDYTEPEVVALADTTAADLVEDWNEGDGTVAALLFEIADEEGWS</sequence>
<accession>A0A1I5KDC4</accession>
<name>A0A1I5KDC4_9PSEU</name>
<evidence type="ECO:0000313" key="2">
    <source>
        <dbReference type="Proteomes" id="UP000198727"/>
    </source>
</evidence>
<dbReference type="EMBL" id="FOWW01000001">
    <property type="protein sequence ID" value="SFO82978.1"/>
    <property type="molecule type" value="Genomic_DNA"/>
</dbReference>
<dbReference type="AlphaFoldDB" id="A0A1I5KDC4"/>
<gene>
    <name evidence="1" type="ORF">SAMN05421810_10199</name>
</gene>
<reference evidence="2" key="1">
    <citation type="submission" date="2016-10" db="EMBL/GenBank/DDBJ databases">
        <authorList>
            <person name="Varghese N."/>
            <person name="Submissions S."/>
        </authorList>
    </citation>
    <scope>NUCLEOTIDE SEQUENCE [LARGE SCALE GENOMIC DNA]</scope>
    <source>
        <strain evidence="2">CGMCC 4.5579</strain>
    </source>
</reference>
<dbReference type="Proteomes" id="UP000198727">
    <property type="component" value="Unassembled WGS sequence"/>
</dbReference>
<protein>
    <submittedName>
        <fullName evidence="1">Uncharacterized protein</fullName>
    </submittedName>
</protein>
<dbReference type="OrthoDB" id="9778250at2"/>
<keyword evidence="2" id="KW-1185">Reference proteome</keyword>
<dbReference type="RefSeq" id="WP_134045938.1">
    <property type="nucleotide sequence ID" value="NZ_FOWW01000001.1"/>
</dbReference>
<dbReference type="STRING" id="587909.SAMN05421810_10199"/>
<organism evidence="1 2">
    <name type="scientific">Amycolatopsis arida</name>
    <dbReference type="NCBI Taxonomy" id="587909"/>
    <lineage>
        <taxon>Bacteria</taxon>
        <taxon>Bacillati</taxon>
        <taxon>Actinomycetota</taxon>
        <taxon>Actinomycetes</taxon>
        <taxon>Pseudonocardiales</taxon>
        <taxon>Pseudonocardiaceae</taxon>
        <taxon>Amycolatopsis</taxon>
    </lineage>
</organism>
<evidence type="ECO:0000313" key="1">
    <source>
        <dbReference type="EMBL" id="SFO82978.1"/>
    </source>
</evidence>